<name>D2VFB0_NAEGR</name>
<dbReference type="InParanoid" id="D2VFB0"/>
<dbReference type="AlphaFoldDB" id="D2VFB0"/>
<gene>
    <name evidence="1" type="ORF">NAEGRDRAFT_79731</name>
</gene>
<dbReference type="RefSeq" id="XP_002677173.1">
    <property type="nucleotide sequence ID" value="XM_002677127.1"/>
</dbReference>
<protein>
    <submittedName>
        <fullName evidence="1">Predicted protein</fullName>
    </submittedName>
</protein>
<organism evidence="2">
    <name type="scientific">Naegleria gruberi</name>
    <name type="common">Amoeba</name>
    <dbReference type="NCBI Taxonomy" id="5762"/>
    <lineage>
        <taxon>Eukaryota</taxon>
        <taxon>Discoba</taxon>
        <taxon>Heterolobosea</taxon>
        <taxon>Tetramitia</taxon>
        <taxon>Eutetramitia</taxon>
        <taxon>Vahlkampfiidae</taxon>
        <taxon>Naegleria</taxon>
    </lineage>
</organism>
<dbReference type="KEGG" id="ngr:NAEGRDRAFT_79731"/>
<reference evidence="1 2" key="1">
    <citation type="journal article" date="2010" name="Cell">
        <title>The genome of Naegleria gruberi illuminates early eukaryotic versatility.</title>
        <authorList>
            <person name="Fritz-Laylin L.K."/>
            <person name="Prochnik S.E."/>
            <person name="Ginger M.L."/>
            <person name="Dacks J.B."/>
            <person name="Carpenter M.L."/>
            <person name="Field M.C."/>
            <person name="Kuo A."/>
            <person name="Paredez A."/>
            <person name="Chapman J."/>
            <person name="Pham J."/>
            <person name="Shu S."/>
            <person name="Neupane R."/>
            <person name="Cipriano M."/>
            <person name="Mancuso J."/>
            <person name="Tu H."/>
            <person name="Salamov A."/>
            <person name="Lindquist E."/>
            <person name="Shapiro H."/>
            <person name="Lucas S."/>
            <person name="Grigoriev I.V."/>
            <person name="Cande W.Z."/>
            <person name="Fulton C."/>
            <person name="Rokhsar D.S."/>
            <person name="Dawson S.C."/>
        </authorList>
    </citation>
    <scope>NUCLEOTIDE SEQUENCE [LARGE SCALE GENOMIC DNA]</scope>
    <source>
        <strain evidence="1 2">NEG-M</strain>
    </source>
</reference>
<evidence type="ECO:0000313" key="1">
    <source>
        <dbReference type="EMBL" id="EFC44429.1"/>
    </source>
</evidence>
<dbReference type="OrthoDB" id="3165318at2759"/>
<dbReference type="GeneID" id="8850174"/>
<dbReference type="Proteomes" id="UP000006671">
    <property type="component" value="Unassembled WGS sequence"/>
</dbReference>
<dbReference type="EMBL" id="GG738868">
    <property type="protein sequence ID" value="EFC44429.1"/>
    <property type="molecule type" value="Genomic_DNA"/>
</dbReference>
<accession>D2VFB0</accession>
<sequence length="208" mass="22639">MVFRRVLNFTAKEAKQPFTLMIFTQPETKPYILYNDLFPVAWKVITFNDSSSHASVVFEMNLKAFVSHKTQGNVVRAATSKDVSEGQSVSVVMAGNLDAPIFKESSGVAVPGATVHIENNTGSFQSLGLMISGTPAVLFPNVGPENNVEIKMSPKIYLAVNQTHFEAGGIIRSHPNTVSCIDLSTFHKDSVDVAVGQDENGFWTITTN</sequence>
<evidence type="ECO:0000313" key="2">
    <source>
        <dbReference type="Proteomes" id="UP000006671"/>
    </source>
</evidence>
<keyword evidence="2" id="KW-1185">Reference proteome</keyword>
<proteinExistence type="predicted"/>
<dbReference type="VEuPathDB" id="AmoebaDB:NAEGRDRAFT_79731"/>